<sequence length="66" mass="7263">MMQTMPPPMSTDPPMDIQRYGMNDMERARYATFFLSLPTAQSHPVALVPVGAVVDFYAKSGLQLSG</sequence>
<reference evidence="1" key="1">
    <citation type="submission" date="2021-12" db="EMBL/GenBank/DDBJ databases">
        <title>Prjna785345.</title>
        <authorList>
            <person name="Rujirawat T."/>
            <person name="Krajaejun T."/>
        </authorList>
    </citation>
    <scope>NUCLEOTIDE SEQUENCE</scope>
    <source>
        <strain evidence="1">Pi057C3</strain>
    </source>
</reference>
<organism evidence="1 2">
    <name type="scientific">Pythium insidiosum</name>
    <name type="common">Pythiosis disease agent</name>
    <dbReference type="NCBI Taxonomy" id="114742"/>
    <lineage>
        <taxon>Eukaryota</taxon>
        <taxon>Sar</taxon>
        <taxon>Stramenopiles</taxon>
        <taxon>Oomycota</taxon>
        <taxon>Peronosporomycetes</taxon>
        <taxon>Pythiales</taxon>
        <taxon>Pythiaceae</taxon>
        <taxon>Pythium</taxon>
    </lineage>
</organism>
<comment type="caution">
    <text evidence="1">The sequence shown here is derived from an EMBL/GenBank/DDBJ whole genome shotgun (WGS) entry which is preliminary data.</text>
</comment>
<accession>A0AAD5L7W5</accession>
<dbReference type="Proteomes" id="UP001209570">
    <property type="component" value="Unassembled WGS sequence"/>
</dbReference>
<protein>
    <submittedName>
        <fullName evidence="1">Uncharacterized protein</fullName>
    </submittedName>
</protein>
<gene>
    <name evidence="1" type="ORF">P43SY_010634</name>
</gene>
<dbReference type="AlphaFoldDB" id="A0AAD5L7W5"/>
<proteinExistence type="predicted"/>
<keyword evidence="2" id="KW-1185">Reference proteome</keyword>
<evidence type="ECO:0000313" key="2">
    <source>
        <dbReference type="Proteomes" id="UP001209570"/>
    </source>
</evidence>
<name>A0AAD5L7W5_PYTIN</name>
<dbReference type="EMBL" id="JAKCXM010003393">
    <property type="protein sequence ID" value="KAJ0389636.1"/>
    <property type="molecule type" value="Genomic_DNA"/>
</dbReference>
<evidence type="ECO:0000313" key="1">
    <source>
        <dbReference type="EMBL" id="KAJ0389636.1"/>
    </source>
</evidence>